<name>A0ABP5KC37_9ACTN</name>
<feature type="region of interest" description="Disordered" evidence="1">
    <location>
        <begin position="1"/>
        <end position="69"/>
    </location>
</feature>
<reference evidence="3" key="1">
    <citation type="journal article" date="2019" name="Int. J. Syst. Evol. Microbiol.">
        <title>The Global Catalogue of Microorganisms (GCM) 10K type strain sequencing project: providing services to taxonomists for standard genome sequencing and annotation.</title>
        <authorList>
            <consortium name="The Broad Institute Genomics Platform"/>
            <consortium name="The Broad Institute Genome Sequencing Center for Infectious Disease"/>
            <person name="Wu L."/>
            <person name="Ma J."/>
        </authorList>
    </citation>
    <scope>NUCLEOTIDE SEQUENCE [LARGE SCALE GENOMIC DNA]</scope>
    <source>
        <strain evidence="3">JCM 13850</strain>
    </source>
</reference>
<protein>
    <submittedName>
        <fullName evidence="2">Uncharacterized protein</fullName>
    </submittedName>
</protein>
<dbReference type="EMBL" id="BAAAMR010000013">
    <property type="protein sequence ID" value="GAA2128931.1"/>
    <property type="molecule type" value="Genomic_DNA"/>
</dbReference>
<gene>
    <name evidence="2" type="ORF">GCM10009727_19970</name>
</gene>
<sequence>MTPTAPAHPVPSTDGGPPEKIAVPVLPSAAPPQAGDRLVYSGVRDEPSGRRAHRPRPSGGTPGGLGVRP</sequence>
<comment type="caution">
    <text evidence="2">The sequence shown here is derived from an EMBL/GenBank/DDBJ whole genome shotgun (WGS) entry which is preliminary data.</text>
</comment>
<organism evidence="2 3">
    <name type="scientific">Actinomadura napierensis</name>
    <dbReference type="NCBI Taxonomy" id="267854"/>
    <lineage>
        <taxon>Bacteria</taxon>
        <taxon>Bacillati</taxon>
        <taxon>Actinomycetota</taxon>
        <taxon>Actinomycetes</taxon>
        <taxon>Streptosporangiales</taxon>
        <taxon>Thermomonosporaceae</taxon>
        <taxon>Actinomadura</taxon>
    </lineage>
</organism>
<feature type="compositionally biased region" description="Gly residues" evidence="1">
    <location>
        <begin position="60"/>
        <end position="69"/>
    </location>
</feature>
<evidence type="ECO:0000256" key="1">
    <source>
        <dbReference type="SAM" id="MobiDB-lite"/>
    </source>
</evidence>
<evidence type="ECO:0000313" key="3">
    <source>
        <dbReference type="Proteomes" id="UP001501020"/>
    </source>
</evidence>
<dbReference type="RefSeq" id="WP_344263937.1">
    <property type="nucleotide sequence ID" value="NZ_BAAAMR010000013.1"/>
</dbReference>
<evidence type="ECO:0000313" key="2">
    <source>
        <dbReference type="EMBL" id="GAA2128931.1"/>
    </source>
</evidence>
<accession>A0ABP5KC37</accession>
<keyword evidence="3" id="KW-1185">Reference proteome</keyword>
<dbReference type="Proteomes" id="UP001501020">
    <property type="component" value="Unassembled WGS sequence"/>
</dbReference>
<proteinExistence type="predicted"/>